<reference evidence="1 2" key="1">
    <citation type="submission" date="2009-07" db="EMBL/GenBank/DDBJ databases">
        <authorList>
            <person name="Madupu R."/>
            <person name="Sebastian Y."/>
            <person name="Durkin A.S."/>
            <person name="Torralba M."/>
            <person name="Methe B."/>
            <person name="Sutton G.G."/>
            <person name="Strausberg R.L."/>
            <person name="Nelson K.E."/>
        </authorList>
    </citation>
    <scope>NUCLEOTIDE SEQUENCE [LARGE SCALE GENOMIC DNA]</scope>
    <source>
        <strain evidence="1 2">ATCC 35580</strain>
    </source>
</reference>
<dbReference type="EMBL" id="ACYH01000041">
    <property type="protein sequence ID" value="EEV20157.1"/>
    <property type="molecule type" value="Genomic_DNA"/>
</dbReference>
<gene>
    <name evidence="1" type="ORF">TREVI0001_0923</name>
</gene>
<dbReference type="Proteomes" id="UP000004509">
    <property type="component" value="Unassembled WGS sequence"/>
</dbReference>
<organism evidence="1 2">
    <name type="scientific">Treponema vincentii ATCC 35580</name>
    <dbReference type="NCBI Taxonomy" id="596324"/>
    <lineage>
        <taxon>Bacteria</taxon>
        <taxon>Pseudomonadati</taxon>
        <taxon>Spirochaetota</taxon>
        <taxon>Spirochaetia</taxon>
        <taxon>Spirochaetales</taxon>
        <taxon>Treponemataceae</taxon>
        <taxon>Treponema</taxon>
    </lineage>
</organism>
<evidence type="ECO:0000313" key="2">
    <source>
        <dbReference type="Proteomes" id="UP000004509"/>
    </source>
</evidence>
<proteinExistence type="predicted"/>
<evidence type="ECO:0000313" key="1">
    <source>
        <dbReference type="EMBL" id="EEV20157.1"/>
    </source>
</evidence>
<sequence>MSKTHVGWGGGIRCFLKNTFLFLLKKMREILLEFHAFN</sequence>
<accession>C8PR53</accession>
<dbReference type="AlphaFoldDB" id="C8PR53"/>
<name>C8PR53_9SPIR</name>
<comment type="caution">
    <text evidence="1">The sequence shown here is derived from an EMBL/GenBank/DDBJ whole genome shotgun (WGS) entry which is preliminary data.</text>
</comment>
<protein>
    <submittedName>
        <fullName evidence="1">Uncharacterized protein</fullName>
    </submittedName>
</protein>